<dbReference type="EMBL" id="ACCG02000016">
    <property type="protein sequence ID" value="EFE88250.1"/>
    <property type="molecule type" value="Genomic_DNA"/>
</dbReference>
<keyword evidence="1" id="KW-1133">Transmembrane helix</keyword>
<reference evidence="2 3" key="1">
    <citation type="submission" date="2010-02" db="EMBL/GenBank/DDBJ databases">
        <authorList>
            <person name="Weinstock G."/>
            <person name="Sodergren E."/>
            <person name="Clifton S."/>
            <person name="Fulton L."/>
            <person name="Fulton B."/>
            <person name="Courtney L."/>
            <person name="Fronick C."/>
            <person name="Harrison M."/>
            <person name="Strong C."/>
            <person name="Farmer C."/>
            <person name="Delahaunty K."/>
            <person name="Markovic C."/>
            <person name="Hall O."/>
            <person name="Minx P."/>
            <person name="Tomlinson C."/>
            <person name="Mitreva M."/>
            <person name="Nelson J."/>
            <person name="Hou S."/>
            <person name="Wollam A."/>
            <person name="Pepin K.H."/>
            <person name="Johnson M."/>
            <person name="Bhonagiri V."/>
            <person name="Zhang X."/>
            <person name="Suruliraj S."/>
            <person name="Warren W."/>
            <person name="Chinwalla A."/>
            <person name="Mardis E.R."/>
            <person name="Wilson R.K."/>
        </authorList>
    </citation>
    <scope>NUCLEOTIDE SEQUENCE [LARGE SCALE GENOMIC DNA]</scope>
    <source>
        <strain evidence="2 3">DSM 20213</strain>
    </source>
</reference>
<evidence type="ECO:0000313" key="3">
    <source>
        <dbReference type="Proteomes" id="UP000003191"/>
    </source>
</evidence>
<protein>
    <submittedName>
        <fullName evidence="2">Uncharacterized protein</fullName>
    </submittedName>
</protein>
<keyword evidence="1" id="KW-0472">Membrane</keyword>
<keyword evidence="3" id="KW-1185">Reference proteome</keyword>
<sequence length="106" mass="11582">MPPLAGGLSAKLTWGGFRRYREFCPRYQKGNAVSTTTSAQPAQLTRNERLDRLPFNKAHRKLLVASGVGWAFDAMDVGLVSFAAAFILACIAALCLPERKGLNLED</sequence>
<dbReference type="AlphaFoldDB" id="D4BS37"/>
<name>D4BS37_BIFBR</name>
<proteinExistence type="predicted"/>
<evidence type="ECO:0000256" key="1">
    <source>
        <dbReference type="SAM" id="Phobius"/>
    </source>
</evidence>
<accession>D4BS37</accession>
<dbReference type="HOGENOM" id="CLU_176069_0_0_11"/>
<dbReference type="Proteomes" id="UP000003191">
    <property type="component" value="Unassembled WGS sequence"/>
</dbReference>
<organism evidence="2 3">
    <name type="scientific">Bifidobacterium breve DSM 20213 = JCM 1192</name>
    <dbReference type="NCBI Taxonomy" id="518634"/>
    <lineage>
        <taxon>Bacteria</taxon>
        <taxon>Bacillati</taxon>
        <taxon>Actinomycetota</taxon>
        <taxon>Actinomycetes</taxon>
        <taxon>Bifidobacteriales</taxon>
        <taxon>Bifidobacteriaceae</taxon>
        <taxon>Bifidobacterium</taxon>
    </lineage>
</organism>
<dbReference type="PATRIC" id="fig|518634.7.peg.1854"/>
<evidence type="ECO:0000313" key="2">
    <source>
        <dbReference type="EMBL" id="EFE88250.1"/>
    </source>
</evidence>
<comment type="caution">
    <text evidence="2">The sequence shown here is derived from an EMBL/GenBank/DDBJ whole genome shotgun (WGS) entry which is preliminary data.</text>
</comment>
<keyword evidence="1" id="KW-0812">Transmembrane</keyword>
<dbReference type="STRING" id="1685.RY69_591"/>
<feature type="transmembrane region" description="Helical" evidence="1">
    <location>
        <begin position="77"/>
        <end position="96"/>
    </location>
</feature>
<gene>
    <name evidence="2" type="ORF">BIFBRE_04928</name>
</gene>